<evidence type="ECO:0000313" key="3">
    <source>
        <dbReference type="Proteomes" id="UP000634136"/>
    </source>
</evidence>
<evidence type="ECO:0000313" key="2">
    <source>
        <dbReference type="EMBL" id="KAF7839391.1"/>
    </source>
</evidence>
<dbReference type="Proteomes" id="UP000634136">
    <property type="component" value="Unassembled WGS sequence"/>
</dbReference>
<dbReference type="EMBL" id="JAAIUW010000003">
    <property type="protein sequence ID" value="KAF7839391.1"/>
    <property type="molecule type" value="Genomic_DNA"/>
</dbReference>
<reference evidence="2" key="1">
    <citation type="submission" date="2020-09" db="EMBL/GenBank/DDBJ databases">
        <title>Genome-Enabled Discovery of Anthraquinone Biosynthesis in Senna tora.</title>
        <authorList>
            <person name="Kang S.-H."/>
            <person name="Pandey R.P."/>
            <person name="Lee C.-M."/>
            <person name="Sim J.-S."/>
            <person name="Jeong J.-T."/>
            <person name="Choi B.-S."/>
            <person name="Jung M."/>
            <person name="Ginzburg D."/>
            <person name="Zhao K."/>
            <person name="Won S.Y."/>
            <person name="Oh T.-J."/>
            <person name="Yu Y."/>
            <person name="Kim N.-H."/>
            <person name="Lee O.R."/>
            <person name="Lee T.-H."/>
            <person name="Bashyal P."/>
            <person name="Kim T.-S."/>
            <person name="Lee W.-H."/>
            <person name="Kawkins C."/>
            <person name="Kim C.-K."/>
            <person name="Kim J.S."/>
            <person name="Ahn B.O."/>
            <person name="Rhee S.Y."/>
            <person name="Sohng J.K."/>
        </authorList>
    </citation>
    <scope>NUCLEOTIDE SEQUENCE</scope>
    <source>
        <tissue evidence="2">Leaf</tissue>
    </source>
</reference>
<name>A0A834X6X0_9FABA</name>
<dbReference type="AlphaFoldDB" id="A0A834X6X0"/>
<feature type="compositionally biased region" description="Basic and acidic residues" evidence="1">
    <location>
        <begin position="16"/>
        <end position="31"/>
    </location>
</feature>
<feature type="region of interest" description="Disordered" evidence="1">
    <location>
        <begin position="1"/>
        <end position="31"/>
    </location>
</feature>
<evidence type="ECO:0000256" key="1">
    <source>
        <dbReference type="SAM" id="MobiDB-lite"/>
    </source>
</evidence>
<keyword evidence="3" id="KW-1185">Reference proteome</keyword>
<accession>A0A834X6X0</accession>
<protein>
    <submittedName>
        <fullName evidence="2">Uncharacterized protein</fullName>
    </submittedName>
</protein>
<organism evidence="2 3">
    <name type="scientific">Senna tora</name>
    <dbReference type="NCBI Taxonomy" id="362788"/>
    <lineage>
        <taxon>Eukaryota</taxon>
        <taxon>Viridiplantae</taxon>
        <taxon>Streptophyta</taxon>
        <taxon>Embryophyta</taxon>
        <taxon>Tracheophyta</taxon>
        <taxon>Spermatophyta</taxon>
        <taxon>Magnoliopsida</taxon>
        <taxon>eudicotyledons</taxon>
        <taxon>Gunneridae</taxon>
        <taxon>Pentapetalae</taxon>
        <taxon>rosids</taxon>
        <taxon>fabids</taxon>
        <taxon>Fabales</taxon>
        <taxon>Fabaceae</taxon>
        <taxon>Caesalpinioideae</taxon>
        <taxon>Cassia clade</taxon>
        <taxon>Senna</taxon>
    </lineage>
</organism>
<comment type="caution">
    <text evidence="2">The sequence shown here is derived from an EMBL/GenBank/DDBJ whole genome shotgun (WGS) entry which is preliminary data.</text>
</comment>
<sequence>MGEDEGDSPQNFFVKRPKEMSLGRKTHPDGM</sequence>
<proteinExistence type="predicted"/>
<gene>
    <name evidence="2" type="ORF">G2W53_007873</name>
</gene>